<proteinExistence type="predicted"/>
<gene>
    <name evidence="2" type="ORF">GGX14DRAFT_397404</name>
</gene>
<name>A0AAD6V8P8_9AGAR</name>
<feature type="compositionally biased region" description="Low complexity" evidence="1">
    <location>
        <begin position="173"/>
        <end position="183"/>
    </location>
</feature>
<feature type="region of interest" description="Disordered" evidence="1">
    <location>
        <begin position="173"/>
        <end position="209"/>
    </location>
</feature>
<evidence type="ECO:0000313" key="2">
    <source>
        <dbReference type="EMBL" id="KAJ7205709.1"/>
    </source>
</evidence>
<dbReference type="AlphaFoldDB" id="A0AAD6V8P8"/>
<accession>A0AAD6V8P8</accession>
<organism evidence="2 3">
    <name type="scientific">Mycena pura</name>
    <dbReference type="NCBI Taxonomy" id="153505"/>
    <lineage>
        <taxon>Eukaryota</taxon>
        <taxon>Fungi</taxon>
        <taxon>Dikarya</taxon>
        <taxon>Basidiomycota</taxon>
        <taxon>Agaricomycotina</taxon>
        <taxon>Agaricomycetes</taxon>
        <taxon>Agaricomycetidae</taxon>
        <taxon>Agaricales</taxon>
        <taxon>Marasmiineae</taxon>
        <taxon>Mycenaceae</taxon>
        <taxon>Mycena</taxon>
    </lineage>
</organism>
<feature type="region of interest" description="Disordered" evidence="1">
    <location>
        <begin position="235"/>
        <end position="294"/>
    </location>
</feature>
<dbReference type="Proteomes" id="UP001219525">
    <property type="component" value="Unassembled WGS sequence"/>
</dbReference>
<dbReference type="EMBL" id="JARJCW010000042">
    <property type="protein sequence ID" value="KAJ7205709.1"/>
    <property type="molecule type" value="Genomic_DNA"/>
</dbReference>
<protein>
    <submittedName>
        <fullName evidence="2">Uncharacterized protein</fullName>
    </submittedName>
</protein>
<sequence>MDTGVQGLVESFTVFMMVIARSSPDIWFSHDRATRAPTHTTESCQATQLVSHYSANSSEFLKDGHIPALSARPDKAAVPSRGTTPEQHARANVTLQSRLRHLQQHAPRTRAGAACIHHNPPHTGMHAHSQHAASPAPAPTLHNAKHLNGSGGYGVDPRFVLGSGARTHITHVSASASVHSSPPGQISVRSSPALATEPRAGTRSRRGRRRIMLTSAALAGYQDMDTDVDVDADAYSEGEAEGNREVEADGEEEVDDGDSEYEGNGSDSRPGFVPQARSGANARHNRRRAARARAGVGAVRGTAWGMTTLRNGCFGLGACM</sequence>
<reference evidence="2" key="1">
    <citation type="submission" date="2023-03" db="EMBL/GenBank/DDBJ databases">
        <title>Massive genome expansion in bonnet fungi (Mycena s.s.) driven by repeated elements and novel gene families across ecological guilds.</title>
        <authorList>
            <consortium name="Lawrence Berkeley National Laboratory"/>
            <person name="Harder C.B."/>
            <person name="Miyauchi S."/>
            <person name="Viragh M."/>
            <person name="Kuo A."/>
            <person name="Thoen E."/>
            <person name="Andreopoulos B."/>
            <person name="Lu D."/>
            <person name="Skrede I."/>
            <person name="Drula E."/>
            <person name="Henrissat B."/>
            <person name="Morin E."/>
            <person name="Kohler A."/>
            <person name="Barry K."/>
            <person name="LaButti K."/>
            <person name="Morin E."/>
            <person name="Salamov A."/>
            <person name="Lipzen A."/>
            <person name="Mereny Z."/>
            <person name="Hegedus B."/>
            <person name="Baldrian P."/>
            <person name="Stursova M."/>
            <person name="Weitz H."/>
            <person name="Taylor A."/>
            <person name="Grigoriev I.V."/>
            <person name="Nagy L.G."/>
            <person name="Martin F."/>
            <person name="Kauserud H."/>
        </authorList>
    </citation>
    <scope>NUCLEOTIDE SEQUENCE</scope>
    <source>
        <strain evidence="2">9144</strain>
    </source>
</reference>
<evidence type="ECO:0000256" key="1">
    <source>
        <dbReference type="SAM" id="MobiDB-lite"/>
    </source>
</evidence>
<comment type="caution">
    <text evidence="2">The sequence shown here is derived from an EMBL/GenBank/DDBJ whole genome shotgun (WGS) entry which is preliminary data.</text>
</comment>
<evidence type="ECO:0000313" key="3">
    <source>
        <dbReference type="Proteomes" id="UP001219525"/>
    </source>
</evidence>
<feature type="compositionally biased region" description="Acidic residues" evidence="1">
    <location>
        <begin position="248"/>
        <end position="261"/>
    </location>
</feature>
<keyword evidence="3" id="KW-1185">Reference proteome</keyword>